<proteinExistence type="predicted"/>
<feature type="region of interest" description="Disordered" evidence="1">
    <location>
        <begin position="57"/>
        <end position="224"/>
    </location>
</feature>
<evidence type="ECO:0000256" key="1">
    <source>
        <dbReference type="SAM" id="MobiDB-lite"/>
    </source>
</evidence>
<feature type="compositionally biased region" description="Basic and acidic residues" evidence="1">
    <location>
        <begin position="119"/>
        <end position="160"/>
    </location>
</feature>
<feature type="compositionally biased region" description="Low complexity" evidence="1">
    <location>
        <begin position="168"/>
        <end position="177"/>
    </location>
</feature>
<accession>A0AAP2GRK8</accession>
<evidence type="ECO:0000256" key="2">
    <source>
        <dbReference type="SAM" id="Phobius"/>
    </source>
</evidence>
<keyword evidence="2" id="KW-0472">Membrane</keyword>
<keyword evidence="2" id="KW-0812">Transmembrane</keyword>
<evidence type="ECO:0000313" key="4">
    <source>
        <dbReference type="Proteomes" id="UP001319200"/>
    </source>
</evidence>
<organism evidence="3 4">
    <name type="scientific">Chryseosolibacter histidini</name>
    <dbReference type="NCBI Taxonomy" id="2782349"/>
    <lineage>
        <taxon>Bacteria</taxon>
        <taxon>Pseudomonadati</taxon>
        <taxon>Bacteroidota</taxon>
        <taxon>Cytophagia</taxon>
        <taxon>Cytophagales</taxon>
        <taxon>Chryseotaleaceae</taxon>
        <taxon>Chryseosolibacter</taxon>
    </lineage>
</organism>
<keyword evidence="4" id="KW-1185">Reference proteome</keyword>
<dbReference type="AlphaFoldDB" id="A0AAP2GRK8"/>
<evidence type="ECO:0008006" key="5">
    <source>
        <dbReference type="Google" id="ProtNLM"/>
    </source>
</evidence>
<feature type="compositionally biased region" description="Basic and acidic residues" evidence="1">
    <location>
        <begin position="192"/>
        <end position="205"/>
    </location>
</feature>
<reference evidence="3 4" key="1">
    <citation type="submission" date="2021-05" db="EMBL/GenBank/DDBJ databases">
        <title>A Polyphasic approach of four new species of the genus Ohtaekwangia: Ohtaekwangia histidinii sp. nov., Ohtaekwangia cretensis sp. nov., Ohtaekwangia indiensis sp. nov., Ohtaekwangia reichenbachii sp. nov. from diverse environment.</title>
        <authorList>
            <person name="Octaviana S."/>
        </authorList>
    </citation>
    <scope>NUCLEOTIDE SEQUENCE [LARGE SCALE GENOMIC DNA]</scope>
    <source>
        <strain evidence="3 4">PWU4</strain>
    </source>
</reference>
<dbReference type="RefSeq" id="WP_254168466.1">
    <property type="nucleotide sequence ID" value="NZ_JAHESF010000034.1"/>
</dbReference>
<dbReference type="Proteomes" id="UP001319200">
    <property type="component" value="Unassembled WGS sequence"/>
</dbReference>
<keyword evidence="2" id="KW-1133">Transmembrane helix</keyword>
<protein>
    <recommendedName>
        <fullName evidence="5">Energy transducer TonB</fullName>
    </recommendedName>
</protein>
<feature type="compositionally biased region" description="Gly residues" evidence="1">
    <location>
        <begin position="214"/>
        <end position="224"/>
    </location>
</feature>
<gene>
    <name evidence="3" type="ORF">KK083_24670</name>
</gene>
<sequence>MTRQERKNKTIAAFTTVGVNVVLLLIMIFAGGWGFSGEGLGRGENYGIEVNLGYDDEGTGNIEPATPVGDPEAKDDEDPPPTPVEETTEQKTETPAPAQEETRTSPEESKIMTDPNSDVEIKEEKKEKPTEKPVEKKPVTPDNPVEKTVEKKPEEKKPEQKPIAVYQSKSGSTSSTGNGEGKQGTPGNQGDDVGREGNKGVEGGREGAAIYKGQPGGGGNGGFGLQLAGWNWSERPQKPKLTESNVRGRIVFEIEVDENGEITSIKTIENQLSPAAERLCRQEIEKLSLVKTSAGQAPERTKGRVVFNLDLQ</sequence>
<comment type="caution">
    <text evidence="3">The sequence shown here is derived from an EMBL/GenBank/DDBJ whole genome shotgun (WGS) entry which is preliminary data.</text>
</comment>
<feature type="compositionally biased region" description="Basic and acidic residues" evidence="1">
    <location>
        <begin position="100"/>
        <end position="111"/>
    </location>
</feature>
<name>A0AAP2GRK8_9BACT</name>
<evidence type="ECO:0000313" key="3">
    <source>
        <dbReference type="EMBL" id="MBT1700105.1"/>
    </source>
</evidence>
<dbReference type="EMBL" id="JAHESF010000034">
    <property type="protein sequence ID" value="MBT1700105.1"/>
    <property type="molecule type" value="Genomic_DNA"/>
</dbReference>
<feature type="transmembrane region" description="Helical" evidence="2">
    <location>
        <begin position="12"/>
        <end position="35"/>
    </location>
</feature>